<dbReference type="Gene3D" id="1.10.287.760">
    <property type="entry name" value="YqgQ-like"/>
    <property type="match status" value="1"/>
</dbReference>
<name>A0ABU9VHP1_9BACI</name>
<evidence type="ECO:0000313" key="1">
    <source>
        <dbReference type="EMBL" id="MEN0643155.1"/>
    </source>
</evidence>
<organism evidence="1 2">
    <name type="scientific">Alkalicoccobacillus gibsonii</name>
    <dbReference type="NCBI Taxonomy" id="79881"/>
    <lineage>
        <taxon>Bacteria</taxon>
        <taxon>Bacillati</taxon>
        <taxon>Bacillota</taxon>
        <taxon>Bacilli</taxon>
        <taxon>Bacillales</taxon>
        <taxon>Bacillaceae</taxon>
        <taxon>Alkalicoccobacillus</taxon>
    </lineage>
</organism>
<dbReference type="Proteomes" id="UP001418796">
    <property type="component" value="Unassembled WGS sequence"/>
</dbReference>
<gene>
    <name evidence="1" type="ORF">MKY91_08370</name>
</gene>
<comment type="caution">
    <text evidence="1">The sequence shown here is derived from an EMBL/GenBank/DDBJ whole genome shotgun (WGS) entry which is preliminary data.</text>
</comment>
<dbReference type="InterPro" id="IPR009256">
    <property type="entry name" value="YqgQ-like"/>
</dbReference>
<keyword evidence="2" id="KW-1185">Reference proteome</keyword>
<dbReference type="Pfam" id="PF06014">
    <property type="entry name" value="YqgQ-like"/>
    <property type="match status" value="1"/>
</dbReference>
<evidence type="ECO:0000313" key="2">
    <source>
        <dbReference type="Proteomes" id="UP001418796"/>
    </source>
</evidence>
<dbReference type="SUPFAM" id="SSF158379">
    <property type="entry name" value="YqgQ-like"/>
    <property type="match status" value="1"/>
</dbReference>
<proteinExistence type="predicted"/>
<accession>A0ABU9VHP1</accession>
<dbReference type="EMBL" id="JBCITK010000001">
    <property type="protein sequence ID" value="MEN0643155.1"/>
    <property type="molecule type" value="Genomic_DNA"/>
</dbReference>
<dbReference type="RefSeq" id="WP_343130129.1">
    <property type="nucleotide sequence ID" value="NZ_JBCITK010000001.1"/>
</dbReference>
<reference evidence="1 2" key="1">
    <citation type="submission" date="2024-03" db="EMBL/GenBank/DDBJ databases">
        <title>Bacilli Hybrid Assemblies.</title>
        <authorList>
            <person name="Kovac J."/>
        </authorList>
    </citation>
    <scope>NUCLEOTIDE SEQUENCE [LARGE SCALE GENOMIC DNA]</scope>
    <source>
        <strain evidence="1 2">FSL R7-0666</strain>
    </source>
</reference>
<sequence>MNTYYDLLQRMKTYGTFIYTGDRELDLTLLTEEIRSLKLSGLFSTQEFSQAMAIIMEEKSKL</sequence>
<protein>
    <submittedName>
        <fullName evidence="1">YqgQ family protein</fullName>
    </submittedName>
</protein>
<dbReference type="InterPro" id="IPR023164">
    <property type="entry name" value="YqgQ-like_sf"/>
</dbReference>